<reference evidence="2" key="2">
    <citation type="submission" date="2019-06" db="EMBL/GenBank/DDBJ databases">
        <title>Genomics analysis of Aphanomyces spp. identifies a new class of oomycete effector associated with host adaptation.</title>
        <authorList>
            <person name="Gaulin E."/>
        </authorList>
    </citation>
    <scope>NUCLEOTIDE SEQUENCE</scope>
    <source>
        <strain evidence="2">CBS 578.67</strain>
    </source>
</reference>
<dbReference type="Pfam" id="PF06094">
    <property type="entry name" value="GGACT"/>
    <property type="match status" value="1"/>
</dbReference>
<evidence type="ECO:0000313" key="4">
    <source>
        <dbReference type="Proteomes" id="UP000332933"/>
    </source>
</evidence>
<dbReference type="Proteomes" id="UP000332933">
    <property type="component" value="Unassembled WGS sequence"/>
</dbReference>
<protein>
    <submittedName>
        <fullName evidence="3">Aste57867_10105 protein</fullName>
    </submittedName>
</protein>
<dbReference type="InterPro" id="IPR013024">
    <property type="entry name" value="GGCT-like"/>
</dbReference>
<dbReference type="InterPro" id="IPR036568">
    <property type="entry name" value="GGCT-like_sf"/>
</dbReference>
<dbReference type="CDD" id="cd06661">
    <property type="entry name" value="GGCT_like"/>
    <property type="match status" value="1"/>
</dbReference>
<evidence type="ECO:0000313" key="2">
    <source>
        <dbReference type="EMBL" id="KAF0699315.1"/>
    </source>
</evidence>
<evidence type="ECO:0000313" key="3">
    <source>
        <dbReference type="EMBL" id="VFT86981.1"/>
    </source>
</evidence>
<feature type="domain" description="Gamma-glutamylcyclotransferase AIG2-like" evidence="1">
    <location>
        <begin position="7"/>
        <end position="136"/>
    </location>
</feature>
<dbReference type="Gene3D" id="3.10.490.10">
    <property type="entry name" value="Gamma-glutamyl cyclotransferase-like"/>
    <property type="match status" value="1"/>
</dbReference>
<accession>A0A485KPZ0</accession>
<organism evidence="3 4">
    <name type="scientific">Aphanomyces stellatus</name>
    <dbReference type="NCBI Taxonomy" id="120398"/>
    <lineage>
        <taxon>Eukaryota</taxon>
        <taxon>Sar</taxon>
        <taxon>Stramenopiles</taxon>
        <taxon>Oomycota</taxon>
        <taxon>Saprolegniomycetes</taxon>
        <taxon>Saprolegniales</taxon>
        <taxon>Verrucalvaceae</taxon>
        <taxon>Aphanomyces</taxon>
    </lineage>
</organism>
<dbReference type="SUPFAM" id="SSF110857">
    <property type="entry name" value="Gamma-glutamyl cyclotransferase-like"/>
    <property type="match status" value="1"/>
</dbReference>
<sequence length="159" mass="17683">MATPLPFFVYGTLMKGFRNFERHVKPYRSLRVVSSRGVVANASLVHFPMGYPGMYPGTGVVVGEVVTVDDPAEYSAFLLGLDELEEFFGPNDPSNEYDRVEIDVACDDGAIVRAWAYFCKIPRETAVAAVADGDWRAYMATHDLQDIHADKDDGVHHDH</sequence>
<dbReference type="EMBL" id="CAADRA010005206">
    <property type="protein sequence ID" value="VFT86981.1"/>
    <property type="molecule type" value="Genomic_DNA"/>
</dbReference>
<keyword evidence="4" id="KW-1185">Reference proteome</keyword>
<gene>
    <name evidence="3" type="primary">Aste57867_10105</name>
    <name evidence="2" type="ORF">As57867_010066</name>
    <name evidence="3" type="ORF">ASTE57867_10105</name>
</gene>
<name>A0A485KPZ0_9STRA</name>
<dbReference type="OrthoDB" id="57769at2759"/>
<dbReference type="InterPro" id="IPR009288">
    <property type="entry name" value="AIG2-like_dom"/>
</dbReference>
<evidence type="ECO:0000259" key="1">
    <source>
        <dbReference type="Pfam" id="PF06094"/>
    </source>
</evidence>
<dbReference type="AlphaFoldDB" id="A0A485KPZ0"/>
<reference evidence="3 4" key="1">
    <citation type="submission" date="2019-03" db="EMBL/GenBank/DDBJ databases">
        <authorList>
            <person name="Gaulin E."/>
            <person name="Dumas B."/>
        </authorList>
    </citation>
    <scope>NUCLEOTIDE SEQUENCE [LARGE SCALE GENOMIC DNA]</scope>
    <source>
        <strain evidence="3">CBS 568.67</strain>
    </source>
</reference>
<proteinExistence type="predicted"/>
<dbReference type="EMBL" id="VJMH01005185">
    <property type="protein sequence ID" value="KAF0699315.1"/>
    <property type="molecule type" value="Genomic_DNA"/>
</dbReference>